<gene>
    <name evidence="1" type="ORF">K3G42_017113</name>
</gene>
<reference evidence="1" key="1">
    <citation type="submission" date="2021-08" db="EMBL/GenBank/DDBJ databases">
        <title>The first chromosome-level gecko genome reveals the dynamic sex chromosomes of Neotropical dwarf geckos (Sphaerodactylidae: Sphaerodactylus).</title>
        <authorList>
            <person name="Pinto B.J."/>
            <person name="Keating S.E."/>
            <person name="Gamble T."/>
        </authorList>
    </citation>
    <scope>NUCLEOTIDE SEQUENCE</scope>
    <source>
        <strain evidence="1">TG3544</strain>
    </source>
</reference>
<dbReference type="Proteomes" id="UP000827872">
    <property type="component" value="Linkage Group LG05"/>
</dbReference>
<protein>
    <submittedName>
        <fullName evidence="1">Uncharacterized protein</fullName>
    </submittedName>
</protein>
<name>A0ACB8F3R3_9SAUR</name>
<keyword evidence="2" id="KW-1185">Reference proteome</keyword>
<evidence type="ECO:0000313" key="2">
    <source>
        <dbReference type="Proteomes" id="UP000827872"/>
    </source>
</evidence>
<organism evidence="1 2">
    <name type="scientific">Sphaerodactylus townsendi</name>
    <dbReference type="NCBI Taxonomy" id="933632"/>
    <lineage>
        <taxon>Eukaryota</taxon>
        <taxon>Metazoa</taxon>
        <taxon>Chordata</taxon>
        <taxon>Craniata</taxon>
        <taxon>Vertebrata</taxon>
        <taxon>Euteleostomi</taxon>
        <taxon>Lepidosauria</taxon>
        <taxon>Squamata</taxon>
        <taxon>Bifurcata</taxon>
        <taxon>Gekkota</taxon>
        <taxon>Sphaerodactylidae</taxon>
        <taxon>Sphaerodactylus</taxon>
    </lineage>
</organism>
<dbReference type="EMBL" id="CM037618">
    <property type="protein sequence ID" value="KAH7999700.1"/>
    <property type="molecule type" value="Genomic_DNA"/>
</dbReference>
<accession>A0ACB8F3R3</accession>
<comment type="caution">
    <text evidence="1">The sequence shown here is derived from an EMBL/GenBank/DDBJ whole genome shotgun (WGS) entry which is preliminary data.</text>
</comment>
<evidence type="ECO:0000313" key="1">
    <source>
        <dbReference type="EMBL" id="KAH7999700.1"/>
    </source>
</evidence>
<proteinExistence type="predicted"/>
<sequence length="173" mass="19711">MVNYYNILGVQRNESVDNIKKAYRKLALKVHPDKNPGDREAAEKKFIEISKAYEVLSDAKKRDAYDRSSLRHTNEKERQRGQRGDNGSRHDGDEYKDQERFAGTVLGFHGPRLTAQKKTDSFSLATSLNCSGKGRFKSITTTRKIVNGKEIITKRIVVDGKEITEVEEKLISH</sequence>